<gene>
    <name evidence="4" type="ORF">SSA02_25160</name>
</gene>
<name>A0A511BUB1_9PROT</name>
<accession>A0A511BUB1</accession>
<dbReference type="PANTHER" id="PTHR42776:SF27">
    <property type="entry name" value="DIPEPTIDYL PEPTIDASE FAMILY MEMBER 6"/>
    <property type="match status" value="1"/>
</dbReference>
<dbReference type="InterPro" id="IPR029058">
    <property type="entry name" value="AB_hydrolase_fold"/>
</dbReference>
<sequence>MPVSRSLLSCLAGGAIFLAFGPVGPAYAEPLHGFSAPTLSPDGSVLASLHTVEHAGADTPSPPELVLRDLRSGQSITIAPPCTGCVLSSPSWSPDGQTLAYISAIPKTRKRQVLAVSRDGRAAHVLLRFTGSLQALRYGPQGQLAVLAIANARRDPGALQAGAPQTGEIDRTEDEQRIALIEQGHLTWQSPASLYVYEYDWQKGDRPAFIGTVAQGNGDAHWWEAHLSRFSEGRETILYTHGLTRQIGLPAVSPDGTRVAFIAGLMSDFGFFGGDAFQLDLTRSGAEPVNLTKDRTDTVTGLTWCDGRLVASGLSGARTVMRALDRGPTLSVSSDDLLSDGSGEPRLVCAAGQSVVVRQNFVRAPELWAGPIGHWKQITRLNSSVPLAVDARSVTWSSDGLTVQGWHLSPKHRAPAMMRDGKAPMITIVHGGPSSAVTPRYLRETGDARGFLEAGYDLFMPNPRGSYGQGEAFTMANRRDFGHGDLRDILRGIDTLEKTALIDDTRLAVTGYSYGGYMTMWIVTQTDRFKAAAAGGGVANWQSYYGQNGIDAWMPPFFGATVYDDPEIYARSSPMTFIKKVRTPTFLYVGANDVECPPAQSLEFYHALRTLSIPSRLVIYPGEGHGMRGTAHAADARRRILDWFDRYLNQPRSGNGAP</sequence>
<comment type="caution">
    <text evidence="4">The sequence shown here is derived from an EMBL/GenBank/DDBJ whole genome shotgun (WGS) entry which is preliminary data.</text>
</comment>
<dbReference type="InterPro" id="IPR001375">
    <property type="entry name" value="Peptidase_S9_cat"/>
</dbReference>
<protein>
    <recommendedName>
        <fullName evidence="3">Peptidase S9 prolyl oligopeptidase catalytic domain-containing protein</fullName>
    </recommendedName>
</protein>
<keyword evidence="2" id="KW-0720">Serine protease</keyword>
<feature type="domain" description="Peptidase S9 prolyl oligopeptidase catalytic" evidence="3">
    <location>
        <begin position="453"/>
        <end position="649"/>
    </location>
</feature>
<keyword evidence="1" id="KW-0378">Hydrolase</keyword>
<evidence type="ECO:0000313" key="5">
    <source>
        <dbReference type="Proteomes" id="UP000321405"/>
    </source>
</evidence>
<dbReference type="GO" id="GO:0004252">
    <property type="term" value="F:serine-type endopeptidase activity"/>
    <property type="evidence" value="ECO:0007669"/>
    <property type="project" value="TreeGrafter"/>
</dbReference>
<organism evidence="4 5">
    <name type="scientific">Swaminathania salitolerans</name>
    <dbReference type="NCBI Taxonomy" id="182838"/>
    <lineage>
        <taxon>Bacteria</taxon>
        <taxon>Pseudomonadati</taxon>
        <taxon>Pseudomonadota</taxon>
        <taxon>Alphaproteobacteria</taxon>
        <taxon>Acetobacterales</taxon>
        <taxon>Acetobacteraceae</taxon>
        <taxon>Swaminathania</taxon>
    </lineage>
</organism>
<dbReference type="Gene3D" id="3.40.50.1820">
    <property type="entry name" value="alpha/beta hydrolase"/>
    <property type="match status" value="1"/>
</dbReference>
<evidence type="ECO:0000256" key="1">
    <source>
        <dbReference type="ARBA" id="ARBA00022801"/>
    </source>
</evidence>
<keyword evidence="2" id="KW-0645">Protease</keyword>
<dbReference type="SUPFAM" id="SSF82171">
    <property type="entry name" value="DPP6 N-terminal domain-like"/>
    <property type="match status" value="1"/>
</dbReference>
<evidence type="ECO:0000256" key="2">
    <source>
        <dbReference type="ARBA" id="ARBA00022825"/>
    </source>
</evidence>
<dbReference type="GO" id="GO:0006508">
    <property type="term" value="P:proteolysis"/>
    <property type="evidence" value="ECO:0007669"/>
    <property type="project" value="InterPro"/>
</dbReference>
<dbReference type="RefSeq" id="WP_186807795.1">
    <property type="nucleotide sequence ID" value="NZ_BJVC01000008.1"/>
</dbReference>
<dbReference type="PANTHER" id="PTHR42776">
    <property type="entry name" value="SERINE PEPTIDASE S9 FAMILY MEMBER"/>
    <property type="match status" value="1"/>
</dbReference>
<dbReference type="EMBL" id="BJVC01000008">
    <property type="protein sequence ID" value="GEL03353.1"/>
    <property type="molecule type" value="Genomic_DNA"/>
</dbReference>
<dbReference type="SUPFAM" id="SSF53474">
    <property type="entry name" value="alpha/beta-Hydrolases"/>
    <property type="match status" value="1"/>
</dbReference>
<evidence type="ECO:0000259" key="3">
    <source>
        <dbReference type="Pfam" id="PF00326"/>
    </source>
</evidence>
<dbReference type="InterPro" id="IPR011659">
    <property type="entry name" value="WD40"/>
</dbReference>
<dbReference type="Pfam" id="PF07676">
    <property type="entry name" value="PD40"/>
    <property type="match status" value="1"/>
</dbReference>
<keyword evidence="5" id="KW-1185">Reference proteome</keyword>
<reference evidence="4 5" key="1">
    <citation type="submission" date="2019-07" db="EMBL/GenBank/DDBJ databases">
        <title>Whole genome shotgun sequence of Swaminathania salitolerans NBRC 104436.</title>
        <authorList>
            <person name="Hosoyama A."/>
            <person name="Uohara A."/>
            <person name="Ohji S."/>
            <person name="Ichikawa N."/>
        </authorList>
    </citation>
    <scope>NUCLEOTIDE SEQUENCE [LARGE SCALE GENOMIC DNA]</scope>
    <source>
        <strain evidence="4 5">NBRC 104436</strain>
    </source>
</reference>
<dbReference type="Gene3D" id="2.120.10.30">
    <property type="entry name" value="TolB, C-terminal domain"/>
    <property type="match status" value="1"/>
</dbReference>
<dbReference type="Pfam" id="PF00326">
    <property type="entry name" value="Peptidase_S9"/>
    <property type="match status" value="1"/>
</dbReference>
<dbReference type="InterPro" id="IPR011042">
    <property type="entry name" value="6-blade_b-propeller_TolB-like"/>
</dbReference>
<dbReference type="AlphaFoldDB" id="A0A511BUB1"/>
<evidence type="ECO:0000313" key="4">
    <source>
        <dbReference type="EMBL" id="GEL03353.1"/>
    </source>
</evidence>
<proteinExistence type="predicted"/>
<dbReference type="Proteomes" id="UP000321405">
    <property type="component" value="Unassembled WGS sequence"/>
</dbReference>